<name>A0ABV6CK47_9RHOB</name>
<protein>
    <submittedName>
        <fullName evidence="1">Uncharacterized protein</fullName>
    </submittedName>
</protein>
<evidence type="ECO:0000313" key="1">
    <source>
        <dbReference type="EMBL" id="MFC0199611.1"/>
    </source>
</evidence>
<dbReference type="RefSeq" id="WP_265506097.1">
    <property type="nucleotide sequence ID" value="NZ_JAOTBE010000008.1"/>
</dbReference>
<sequence>MSPHDGAGRDNRPDHNTHRSLRQLVAVEAWFSRSEVDANRYTLHANVTFDEERLGGGEGSNVLFKLSVKKCEVVFLTPSSGYFYVVPSSVRTPRPLNPHAVQTSDTTTRKLGAGLGLSFSGTTPAVSGNIEALGSREVNKTIISNQEVSPYHELSKRSYDGHRSWSLDGRSLPKRRLWGPVWDAHNEPRLTIIDRRPDIVIQKDADMGFPPFSRIEVRCLREDIDIYDIEFKGEEEQNRIFKRPGQQARVKAAEAYLKQQILLEGLRVGEMSDRYSELTICDATIPIADASDLDG</sequence>
<reference evidence="1 2" key="1">
    <citation type="submission" date="2024-09" db="EMBL/GenBank/DDBJ databases">
        <authorList>
            <person name="Sun Q."/>
            <person name="Mori K."/>
        </authorList>
    </citation>
    <scope>NUCLEOTIDE SEQUENCE [LARGE SCALE GENOMIC DNA]</scope>
    <source>
        <strain evidence="1 2">CCM 7904</strain>
    </source>
</reference>
<dbReference type="EMBL" id="JBHLWQ010000050">
    <property type="protein sequence ID" value="MFC0199611.1"/>
    <property type="molecule type" value="Genomic_DNA"/>
</dbReference>
<dbReference type="Proteomes" id="UP001589795">
    <property type="component" value="Unassembled WGS sequence"/>
</dbReference>
<keyword evidence="2" id="KW-1185">Reference proteome</keyword>
<proteinExistence type="predicted"/>
<comment type="caution">
    <text evidence="1">The sequence shown here is derived from an EMBL/GenBank/DDBJ whole genome shotgun (WGS) entry which is preliminary data.</text>
</comment>
<organism evidence="1 2">
    <name type="scientific">Paracoccus rhizosphaerae</name>
    <dbReference type="NCBI Taxonomy" id="1133347"/>
    <lineage>
        <taxon>Bacteria</taxon>
        <taxon>Pseudomonadati</taxon>
        <taxon>Pseudomonadota</taxon>
        <taxon>Alphaproteobacteria</taxon>
        <taxon>Rhodobacterales</taxon>
        <taxon>Paracoccaceae</taxon>
        <taxon>Paracoccus</taxon>
    </lineage>
</organism>
<gene>
    <name evidence="1" type="ORF">ACFFIZ_04610</name>
</gene>
<evidence type="ECO:0000313" key="2">
    <source>
        <dbReference type="Proteomes" id="UP001589795"/>
    </source>
</evidence>
<accession>A0ABV6CK47</accession>